<dbReference type="Pfam" id="PF02272">
    <property type="entry name" value="DHHA1"/>
    <property type="match status" value="1"/>
</dbReference>
<evidence type="ECO:0000256" key="3">
    <source>
        <dbReference type="ARBA" id="ARBA00022722"/>
    </source>
</evidence>
<dbReference type="InterPro" id="IPR001667">
    <property type="entry name" value="DDH_dom"/>
</dbReference>
<dbReference type="AlphaFoldDB" id="A0A098QVF4"/>
<gene>
    <name evidence="9" type="ORF">DC28_11140</name>
</gene>
<organism evidence="9 10">
    <name type="scientific">Spirochaeta lutea</name>
    <dbReference type="NCBI Taxonomy" id="1480694"/>
    <lineage>
        <taxon>Bacteria</taxon>
        <taxon>Pseudomonadati</taxon>
        <taxon>Spirochaetota</taxon>
        <taxon>Spirochaetia</taxon>
        <taxon>Spirochaetales</taxon>
        <taxon>Spirochaetaceae</taxon>
        <taxon>Spirochaeta</taxon>
    </lineage>
</organism>
<dbReference type="InterPro" id="IPR038763">
    <property type="entry name" value="DHH_sf"/>
</dbReference>
<dbReference type="Gene3D" id="3.10.310.30">
    <property type="match status" value="1"/>
</dbReference>
<evidence type="ECO:0000256" key="4">
    <source>
        <dbReference type="ARBA" id="ARBA00022801"/>
    </source>
</evidence>
<comment type="similarity">
    <text evidence="1">Belongs to the RecJ family.</text>
</comment>
<dbReference type="eggNOG" id="COG0608">
    <property type="taxonomic scope" value="Bacteria"/>
</dbReference>
<dbReference type="GO" id="GO:0003676">
    <property type="term" value="F:nucleic acid binding"/>
    <property type="evidence" value="ECO:0007669"/>
    <property type="project" value="InterPro"/>
</dbReference>
<protein>
    <recommendedName>
        <fullName evidence="2">Single-stranded-DNA-specific exonuclease RecJ</fullName>
    </recommendedName>
</protein>
<feature type="domain" description="DDH" evidence="6">
    <location>
        <begin position="77"/>
        <end position="205"/>
    </location>
</feature>
<keyword evidence="10" id="KW-1185">Reference proteome</keyword>
<dbReference type="InterPro" id="IPR004610">
    <property type="entry name" value="RecJ"/>
</dbReference>
<dbReference type="NCBIfam" id="TIGR00644">
    <property type="entry name" value="recJ"/>
    <property type="match status" value="1"/>
</dbReference>
<dbReference type="PANTHER" id="PTHR30255:SF2">
    <property type="entry name" value="SINGLE-STRANDED-DNA-SPECIFIC EXONUCLEASE RECJ"/>
    <property type="match status" value="1"/>
</dbReference>
<keyword evidence="5" id="KW-0269">Exonuclease</keyword>
<sequence length="708" mass="80149">MIWEMPRLPKEAVDDFCQRFQIDPLVGAVLLRRNIEKPEELRFFLDEDLKSTHSPFLFMEMEDAVDRVLQARAEGEKVLIFGDRDVDGITSTALLTQRLRDFGLDVKWQLPMGDESYGLTEEVITGFAGEDGSLLITVDCGITSAREIDLARDLGIDTIVIDHHNPQDDIPMAVALINPKLDDAGYPFDGLCGAALVAKFLWALRFSQTSFYKQTFTLLNVRPGNESVIFEAIKMENMVEVDRLTENIVPGIGKPEQSRLVDFLVGHEILVYDAKPQERLMRQVFGDRVDISLTDIAPEIAKTFPSLQGRSLMRMLQGSRLARFSHRPPLEIEALMQLMVSFMYHAYPALFEEYKRDLDLVALGLVADMMPMRDENRILVRHGLESLSTTPRQGLRELLQYTKVYGKPISSKDIGWKIGPIINSTGRMGRPDRAVELLLSDNRSSQEVTQLLREVVSMNAERKELGSAAWQKVYPLAKESFEQFGRRFLIVRDDSVHRGITGILAGRLCREFNAPAAVVAQLDTRLVGSIRSMRGFRATEFLSRFEDLFETWGGHDAAGGFSLGIDSYSVFLQRITEVLPFMHLDEQTEEVLAVDLMVPPVRMDEGLEAVEKILAPHGQEFPRLTYSFHGARIEDIQFLGKTQEHVKLTLQMGPRKWPALYWNASDLVGSVLQKNAVADVAFHLERNYYGQSQNLQLQIVDVKNPDAR</sequence>
<comment type="caution">
    <text evidence="9">The sequence shown here is derived from an EMBL/GenBank/DDBJ whole genome shotgun (WGS) entry which is preliminary data.</text>
</comment>
<evidence type="ECO:0000256" key="2">
    <source>
        <dbReference type="ARBA" id="ARBA00019841"/>
    </source>
</evidence>
<dbReference type="Gene3D" id="3.90.1640.30">
    <property type="match status" value="2"/>
</dbReference>
<dbReference type="Pfam" id="PF17768">
    <property type="entry name" value="RecJ_OB"/>
    <property type="match status" value="1"/>
</dbReference>
<dbReference type="Pfam" id="PF01368">
    <property type="entry name" value="DHH"/>
    <property type="match status" value="1"/>
</dbReference>
<evidence type="ECO:0000313" key="10">
    <source>
        <dbReference type="Proteomes" id="UP000029692"/>
    </source>
</evidence>
<evidence type="ECO:0000313" key="9">
    <source>
        <dbReference type="EMBL" id="KGE71358.1"/>
    </source>
</evidence>
<dbReference type="SUPFAM" id="SSF64182">
    <property type="entry name" value="DHH phosphoesterases"/>
    <property type="match status" value="2"/>
</dbReference>
<dbReference type="GO" id="GO:0006310">
    <property type="term" value="P:DNA recombination"/>
    <property type="evidence" value="ECO:0007669"/>
    <property type="project" value="InterPro"/>
</dbReference>
<evidence type="ECO:0000256" key="5">
    <source>
        <dbReference type="ARBA" id="ARBA00022839"/>
    </source>
</evidence>
<evidence type="ECO:0000259" key="8">
    <source>
        <dbReference type="Pfam" id="PF17768"/>
    </source>
</evidence>
<proteinExistence type="inferred from homology"/>
<evidence type="ECO:0000256" key="1">
    <source>
        <dbReference type="ARBA" id="ARBA00005915"/>
    </source>
</evidence>
<dbReference type="PANTHER" id="PTHR30255">
    <property type="entry name" value="SINGLE-STRANDED-DNA-SPECIFIC EXONUCLEASE RECJ"/>
    <property type="match status" value="1"/>
</dbReference>
<dbReference type="InterPro" id="IPR051673">
    <property type="entry name" value="SSDNA_exonuclease_RecJ"/>
</dbReference>
<dbReference type="InterPro" id="IPR003156">
    <property type="entry name" value="DHHA1_dom"/>
</dbReference>
<feature type="domain" description="DHHA1" evidence="7">
    <location>
        <begin position="488"/>
        <end position="578"/>
    </location>
</feature>
<reference evidence="9 10" key="1">
    <citation type="submission" date="2014-05" db="EMBL/GenBank/DDBJ databases">
        <title>De novo Genome Sequence of Spirocheata sp.</title>
        <authorList>
            <person name="Shivani Y."/>
            <person name="Subhash Y."/>
            <person name="Tushar L."/>
            <person name="Sasikala C."/>
            <person name="Ramana C.V."/>
        </authorList>
    </citation>
    <scope>NUCLEOTIDE SEQUENCE [LARGE SCALE GENOMIC DNA]</scope>
    <source>
        <strain evidence="9 10">JC230</strain>
    </source>
</reference>
<dbReference type="OrthoDB" id="9809852at2"/>
<dbReference type="InterPro" id="IPR041122">
    <property type="entry name" value="RecJ_OB"/>
</dbReference>
<dbReference type="GO" id="GO:0008409">
    <property type="term" value="F:5'-3' exonuclease activity"/>
    <property type="evidence" value="ECO:0007669"/>
    <property type="project" value="InterPro"/>
</dbReference>
<dbReference type="Proteomes" id="UP000029692">
    <property type="component" value="Unassembled WGS sequence"/>
</dbReference>
<evidence type="ECO:0000259" key="7">
    <source>
        <dbReference type="Pfam" id="PF02272"/>
    </source>
</evidence>
<dbReference type="GO" id="GO:0006281">
    <property type="term" value="P:DNA repair"/>
    <property type="evidence" value="ECO:0007669"/>
    <property type="project" value="InterPro"/>
</dbReference>
<accession>A0A098QVF4</accession>
<name>A0A098QVF4_9SPIO</name>
<feature type="domain" description="RecJ OB" evidence="8">
    <location>
        <begin position="595"/>
        <end position="701"/>
    </location>
</feature>
<keyword evidence="3" id="KW-0540">Nuclease</keyword>
<keyword evidence="4" id="KW-0378">Hydrolase</keyword>
<dbReference type="EMBL" id="JNUP01000066">
    <property type="protein sequence ID" value="KGE71358.1"/>
    <property type="molecule type" value="Genomic_DNA"/>
</dbReference>
<dbReference type="STRING" id="1480694.DC28_11140"/>
<evidence type="ECO:0000259" key="6">
    <source>
        <dbReference type="Pfam" id="PF01368"/>
    </source>
</evidence>